<dbReference type="AlphaFoldDB" id="A0A1L7WH89"/>
<feature type="region of interest" description="Disordered" evidence="1">
    <location>
        <begin position="1"/>
        <end position="51"/>
    </location>
</feature>
<sequence length="115" mass="12738">MPSFSDYPTHPPSLSFPALPLSESQSTPANTPIDPQAAQARPFQNVARDGSKSLDRCDLCERGTPCPFRNAAQHPDLKHSNTVTARPIDMEVIYKQFLETNKNTFAKDEPPAKSR</sequence>
<gene>
    <name evidence="2" type="ORF">PAC_02017</name>
</gene>
<evidence type="ECO:0000256" key="1">
    <source>
        <dbReference type="SAM" id="MobiDB-lite"/>
    </source>
</evidence>
<organism evidence="2 3">
    <name type="scientific">Phialocephala subalpina</name>
    <dbReference type="NCBI Taxonomy" id="576137"/>
    <lineage>
        <taxon>Eukaryota</taxon>
        <taxon>Fungi</taxon>
        <taxon>Dikarya</taxon>
        <taxon>Ascomycota</taxon>
        <taxon>Pezizomycotina</taxon>
        <taxon>Leotiomycetes</taxon>
        <taxon>Helotiales</taxon>
        <taxon>Mollisiaceae</taxon>
        <taxon>Phialocephala</taxon>
        <taxon>Phialocephala fortinii species complex</taxon>
    </lineage>
</organism>
<protein>
    <submittedName>
        <fullName evidence="2">Uncharacterized protein</fullName>
    </submittedName>
</protein>
<proteinExistence type="predicted"/>
<accession>A0A1L7WH89</accession>
<name>A0A1L7WH89_9HELO</name>
<evidence type="ECO:0000313" key="3">
    <source>
        <dbReference type="Proteomes" id="UP000184330"/>
    </source>
</evidence>
<reference evidence="2 3" key="1">
    <citation type="submission" date="2016-03" db="EMBL/GenBank/DDBJ databases">
        <authorList>
            <person name="Ploux O."/>
        </authorList>
    </citation>
    <scope>NUCLEOTIDE SEQUENCE [LARGE SCALE GENOMIC DNA]</scope>
    <source>
        <strain evidence="2 3">UAMH 11012</strain>
    </source>
</reference>
<feature type="compositionally biased region" description="Low complexity" evidence="1">
    <location>
        <begin position="12"/>
        <end position="24"/>
    </location>
</feature>
<keyword evidence="3" id="KW-1185">Reference proteome</keyword>
<dbReference type="Proteomes" id="UP000184330">
    <property type="component" value="Unassembled WGS sequence"/>
</dbReference>
<evidence type="ECO:0000313" key="2">
    <source>
        <dbReference type="EMBL" id="CZR52140.1"/>
    </source>
</evidence>
<dbReference type="EMBL" id="FJOG01000002">
    <property type="protein sequence ID" value="CZR52140.1"/>
    <property type="molecule type" value="Genomic_DNA"/>
</dbReference>